<dbReference type="AlphaFoldDB" id="A0A1G4YXT6"/>
<sequence>MRPVSSTVYVPGMTGEPTRQRTYTWGDPMESAAEVRTSAGIEVLRAIAAGRLPAAPIARTLGMGLESVEPGEVVFTIEPAEFHYNPIGSVHGGVYATILDSACGCAVHSMLPAGVGYTSLDLTVKFLRAMTTGTGVVRCTGTVTHLGGRTALAEARLTDADDRLLATATSSILVIRP</sequence>
<dbReference type="Pfam" id="PF03061">
    <property type="entry name" value="4HBT"/>
    <property type="match status" value="1"/>
</dbReference>
<dbReference type="InterPro" id="IPR003736">
    <property type="entry name" value="PAAI_dom"/>
</dbReference>
<name>A0A1G4YXT6_9ACTN</name>
<dbReference type="NCBIfam" id="TIGR00369">
    <property type="entry name" value="unchar_dom_1"/>
    <property type="match status" value="1"/>
</dbReference>
<dbReference type="InterPro" id="IPR029069">
    <property type="entry name" value="HotDog_dom_sf"/>
</dbReference>
<dbReference type="STRING" id="1960309.SAMN03159343_3741"/>
<protein>
    <submittedName>
        <fullName evidence="3">Uncharacterized domain 1-containing protein</fullName>
    </submittedName>
</protein>
<dbReference type="PANTHER" id="PTHR43240">
    <property type="entry name" value="1,4-DIHYDROXY-2-NAPHTHOYL-COA THIOESTERASE 1"/>
    <property type="match status" value="1"/>
</dbReference>
<keyword evidence="1" id="KW-0378">Hydrolase</keyword>
<reference evidence="4" key="1">
    <citation type="submission" date="2016-10" db="EMBL/GenBank/DDBJ databases">
        <authorList>
            <person name="Varghese N."/>
            <person name="Submissions S."/>
        </authorList>
    </citation>
    <scope>NUCLEOTIDE SEQUENCE [LARGE SCALE GENOMIC DNA]</scope>
    <source>
        <strain evidence="4">DSM 45722</strain>
    </source>
</reference>
<evidence type="ECO:0000313" key="4">
    <source>
        <dbReference type="Proteomes" id="UP000198981"/>
    </source>
</evidence>
<keyword evidence="4" id="KW-1185">Reference proteome</keyword>
<feature type="domain" description="Thioesterase" evidence="2">
    <location>
        <begin position="88"/>
        <end position="165"/>
    </location>
</feature>
<evidence type="ECO:0000259" key="2">
    <source>
        <dbReference type="Pfam" id="PF03061"/>
    </source>
</evidence>
<organism evidence="3 4">
    <name type="scientific">Klenkia marina</name>
    <dbReference type="NCBI Taxonomy" id="1960309"/>
    <lineage>
        <taxon>Bacteria</taxon>
        <taxon>Bacillati</taxon>
        <taxon>Actinomycetota</taxon>
        <taxon>Actinomycetes</taxon>
        <taxon>Geodermatophilales</taxon>
        <taxon>Geodermatophilaceae</taxon>
        <taxon>Klenkia</taxon>
    </lineage>
</organism>
<dbReference type="GO" id="GO:0005829">
    <property type="term" value="C:cytosol"/>
    <property type="evidence" value="ECO:0007669"/>
    <property type="project" value="TreeGrafter"/>
</dbReference>
<dbReference type="SUPFAM" id="SSF54637">
    <property type="entry name" value="Thioesterase/thiol ester dehydrase-isomerase"/>
    <property type="match status" value="1"/>
</dbReference>
<dbReference type="Proteomes" id="UP000198981">
    <property type="component" value="Unassembled WGS sequence"/>
</dbReference>
<dbReference type="EMBL" id="FMUH01000007">
    <property type="protein sequence ID" value="SCX58272.1"/>
    <property type="molecule type" value="Genomic_DNA"/>
</dbReference>
<dbReference type="PANTHER" id="PTHR43240:SF1">
    <property type="entry name" value="BLR5584 PROTEIN"/>
    <property type="match status" value="1"/>
</dbReference>
<accession>A0A1G4YXT6</accession>
<evidence type="ECO:0000313" key="3">
    <source>
        <dbReference type="EMBL" id="SCX58272.1"/>
    </source>
</evidence>
<proteinExistence type="predicted"/>
<dbReference type="Gene3D" id="3.10.129.10">
    <property type="entry name" value="Hotdog Thioesterase"/>
    <property type="match status" value="1"/>
</dbReference>
<dbReference type="GO" id="GO:0061522">
    <property type="term" value="F:1,4-dihydroxy-2-naphthoyl-CoA thioesterase activity"/>
    <property type="evidence" value="ECO:0007669"/>
    <property type="project" value="TreeGrafter"/>
</dbReference>
<gene>
    <name evidence="3" type="ORF">SAMN03159343_3741</name>
</gene>
<dbReference type="CDD" id="cd03443">
    <property type="entry name" value="PaaI_thioesterase"/>
    <property type="match status" value="1"/>
</dbReference>
<evidence type="ECO:0000256" key="1">
    <source>
        <dbReference type="ARBA" id="ARBA00022801"/>
    </source>
</evidence>
<dbReference type="InterPro" id="IPR006683">
    <property type="entry name" value="Thioestr_dom"/>
</dbReference>